<name>A0A4Q0VYM1_9BACI</name>
<gene>
    <name evidence="2" type="ORF">DS745_03555</name>
</gene>
<dbReference type="SUPFAM" id="SSF55729">
    <property type="entry name" value="Acyl-CoA N-acyltransferases (Nat)"/>
    <property type="match status" value="1"/>
</dbReference>
<keyword evidence="2" id="KW-0808">Transferase</keyword>
<dbReference type="PANTHER" id="PTHR43792">
    <property type="entry name" value="GNAT FAMILY, PUTATIVE (AFU_ORTHOLOGUE AFUA_3G00765)-RELATED-RELATED"/>
    <property type="match status" value="1"/>
</dbReference>
<dbReference type="AlphaFoldDB" id="A0A4Q0VYM1"/>
<dbReference type="InterPro" id="IPR000182">
    <property type="entry name" value="GNAT_dom"/>
</dbReference>
<sequence length="190" mass="21953">MINYLGTPTLKTERLTLRRLVLNDARSIFDNWLSDERVSDNRISPAHKVVSETKERVANIVNQYSRRDYCYWGIEISETGELIGEIDLYNFDNKTENCEVSYSLGYHWWNLGYGTEALKTVVEFGFSQMNIHKISAAHNTDNPASGKIMSKVGMVQEGTIRHMIRNAKNQYKDCAVYGLLQEDYLKKKIE</sequence>
<dbReference type="RefSeq" id="WP_129076814.1">
    <property type="nucleotide sequence ID" value="NZ_QOUX01000001.1"/>
</dbReference>
<dbReference type="GO" id="GO:0016747">
    <property type="term" value="F:acyltransferase activity, transferring groups other than amino-acyl groups"/>
    <property type="evidence" value="ECO:0007669"/>
    <property type="project" value="InterPro"/>
</dbReference>
<dbReference type="InterPro" id="IPR051531">
    <property type="entry name" value="N-acetyltransferase"/>
</dbReference>
<dbReference type="PANTHER" id="PTHR43792:SF1">
    <property type="entry name" value="N-ACETYLTRANSFERASE DOMAIN-CONTAINING PROTEIN"/>
    <property type="match status" value="1"/>
</dbReference>
<feature type="domain" description="N-acetyltransferase" evidence="1">
    <location>
        <begin position="14"/>
        <end position="155"/>
    </location>
</feature>
<evidence type="ECO:0000313" key="3">
    <source>
        <dbReference type="Proteomes" id="UP000290649"/>
    </source>
</evidence>
<reference evidence="2 3" key="1">
    <citation type="journal article" date="2019" name="Int. J. Syst. Evol. Microbiol.">
        <title>Anaerobacillus alkaliphilus sp. nov., a novel alkaliphilic and moderately halophilic bacterium.</title>
        <authorList>
            <person name="Borsodi A.K."/>
            <person name="Aszalos J.M."/>
            <person name="Bihari P."/>
            <person name="Nagy I."/>
            <person name="Schumann P."/>
            <person name="Sproer C."/>
            <person name="Kovacs A.L."/>
            <person name="Boka K."/>
            <person name="Dobosy P."/>
            <person name="Ovari M."/>
            <person name="Szili-Kovacs T."/>
            <person name="Toth E."/>
        </authorList>
    </citation>
    <scope>NUCLEOTIDE SEQUENCE [LARGE SCALE GENOMIC DNA]</scope>
    <source>
        <strain evidence="2 3">B16-10</strain>
    </source>
</reference>
<evidence type="ECO:0000313" key="2">
    <source>
        <dbReference type="EMBL" id="RXJ04649.1"/>
    </source>
</evidence>
<dbReference type="Gene3D" id="3.40.630.30">
    <property type="match status" value="1"/>
</dbReference>
<dbReference type="EMBL" id="QOUX01000001">
    <property type="protein sequence ID" value="RXJ04649.1"/>
    <property type="molecule type" value="Genomic_DNA"/>
</dbReference>
<dbReference type="OrthoDB" id="9798081at2"/>
<dbReference type="InterPro" id="IPR016181">
    <property type="entry name" value="Acyl_CoA_acyltransferase"/>
</dbReference>
<evidence type="ECO:0000259" key="1">
    <source>
        <dbReference type="Pfam" id="PF13302"/>
    </source>
</evidence>
<protein>
    <submittedName>
        <fullName evidence="2">N-acetyltransferase</fullName>
    </submittedName>
</protein>
<keyword evidence="3" id="KW-1185">Reference proteome</keyword>
<comment type="caution">
    <text evidence="2">The sequence shown here is derived from an EMBL/GenBank/DDBJ whole genome shotgun (WGS) entry which is preliminary data.</text>
</comment>
<dbReference type="Proteomes" id="UP000290649">
    <property type="component" value="Unassembled WGS sequence"/>
</dbReference>
<accession>A0A4Q0VYM1</accession>
<organism evidence="2 3">
    <name type="scientific">Anaerobacillus alkaliphilus</name>
    <dbReference type="NCBI Taxonomy" id="1548597"/>
    <lineage>
        <taxon>Bacteria</taxon>
        <taxon>Bacillati</taxon>
        <taxon>Bacillota</taxon>
        <taxon>Bacilli</taxon>
        <taxon>Bacillales</taxon>
        <taxon>Bacillaceae</taxon>
        <taxon>Anaerobacillus</taxon>
    </lineage>
</organism>
<proteinExistence type="predicted"/>
<dbReference type="Pfam" id="PF13302">
    <property type="entry name" value="Acetyltransf_3"/>
    <property type="match status" value="1"/>
</dbReference>